<accession>A0A699WB45</accession>
<name>A0A699WB45_TANCI</name>
<dbReference type="EMBL" id="BKCJ011645750">
    <property type="protein sequence ID" value="GFD45332.1"/>
    <property type="molecule type" value="Genomic_DNA"/>
</dbReference>
<keyword evidence="1" id="KW-0378">Hydrolase</keyword>
<protein>
    <submittedName>
        <fullName evidence="1">Fatty acid amide hydrolase</fullName>
    </submittedName>
</protein>
<proteinExistence type="predicted"/>
<evidence type="ECO:0000313" key="1">
    <source>
        <dbReference type="EMBL" id="GFD45332.1"/>
    </source>
</evidence>
<reference evidence="1" key="1">
    <citation type="journal article" date="2019" name="Sci. Rep.">
        <title>Draft genome of Tanacetum cinerariifolium, the natural source of mosquito coil.</title>
        <authorList>
            <person name="Yamashiro T."/>
            <person name="Shiraishi A."/>
            <person name="Satake H."/>
            <person name="Nakayama K."/>
        </authorList>
    </citation>
    <scope>NUCLEOTIDE SEQUENCE</scope>
</reference>
<dbReference type="GO" id="GO:0016787">
    <property type="term" value="F:hydrolase activity"/>
    <property type="evidence" value="ECO:0007669"/>
    <property type="project" value="UniProtKB-KW"/>
</dbReference>
<dbReference type="AlphaFoldDB" id="A0A699WB45"/>
<sequence length="46" mass="5191">YAAISGEAETRQTTTPKLYLPILKPSSQMSNIRLAKSKEWFNDCSD</sequence>
<gene>
    <name evidence="1" type="ORF">Tci_917301</name>
</gene>
<feature type="non-terminal residue" evidence="1">
    <location>
        <position position="1"/>
    </location>
</feature>
<comment type="caution">
    <text evidence="1">The sequence shown here is derived from an EMBL/GenBank/DDBJ whole genome shotgun (WGS) entry which is preliminary data.</text>
</comment>
<feature type="non-terminal residue" evidence="1">
    <location>
        <position position="46"/>
    </location>
</feature>
<organism evidence="1">
    <name type="scientific">Tanacetum cinerariifolium</name>
    <name type="common">Dalmatian daisy</name>
    <name type="synonym">Chrysanthemum cinerariifolium</name>
    <dbReference type="NCBI Taxonomy" id="118510"/>
    <lineage>
        <taxon>Eukaryota</taxon>
        <taxon>Viridiplantae</taxon>
        <taxon>Streptophyta</taxon>
        <taxon>Embryophyta</taxon>
        <taxon>Tracheophyta</taxon>
        <taxon>Spermatophyta</taxon>
        <taxon>Magnoliopsida</taxon>
        <taxon>eudicotyledons</taxon>
        <taxon>Gunneridae</taxon>
        <taxon>Pentapetalae</taxon>
        <taxon>asterids</taxon>
        <taxon>campanulids</taxon>
        <taxon>Asterales</taxon>
        <taxon>Asteraceae</taxon>
        <taxon>Asteroideae</taxon>
        <taxon>Anthemideae</taxon>
        <taxon>Anthemidinae</taxon>
        <taxon>Tanacetum</taxon>
    </lineage>
</organism>